<protein>
    <submittedName>
        <fullName evidence="4">Sugar/nucleoside kinase (Ribokinase family)</fullName>
    </submittedName>
</protein>
<sequence>MPEARTAFFIGDVALDDYFTAERWPDIADKALVREAKSYVGGMIANAASVHAGLGGRTEFISLLNDSQLSARLCMALNETGVSTRHMLHDPSLADSRNLIFLVGDEHVVLIIEMGNQPMQLTPEALAGLRTPGYLYMSLGRTKRLRAEGLQGRELLADFRRHGRKLILDLDVDGFSAGDLDYLHGADVLIMNQIGFGHAFGDIDLAGMNAWMRKHQVGTVIRTLAAAGAEAFDGQGRIEVRGYKVPVIDVTGAGDTFGGALTYALGENLSVPEALELAIAAASRAVAIEGPQGGVASLETIKLFRAEFARERS</sequence>
<dbReference type="EMBL" id="QGGH01000010">
    <property type="protein sequence ID" value="PWJ88575.1"/>
    <property type="molecule type" value="Genomic_DNA"/>
</dbReference>
<dbReference type="Proteomes" id="UP000245631">
    <property type="component" value="Unassembled WGS sequence"/>
</dbReference>
<dbReference type="SUPFAM" id="SSF53613">
    <property type="entry name" value="Ribokinase-like"/>
    <property type="match status" value="1"/>
</dbReference>
<dbReference type="AlphaFoldDB" id="A0A8E3B344"/>
<organism evidence="4 5">
    <name type="scientific">Rhizobium loti</name>
    <name type="common">Mesorhizobium loti</name>
    <dbReference type="NCBI Taxonomy" id="381"/>
    <lineage>
        <taxon>Bacteria</taxon>
        <taxon>Pseudomonadati</taxon>
        <taxon>Pseudomonadota</taxon>
        <taxon>Alphaproteobacteria</taxon>
        <taxon>Hyphomicrobiales</taxon>
        <taxon>Phyllobacteriaceae</taxon>
        <taxon>Mesorhizobium</taxon>
    </lineage>
</organism>
<feature type="domain" description="Carbohydrate kinase PfkB" evidence="3">
    <location>
        <begin position="28"/>
        <end position="292"/>
    </location>
</feature>
<dbReference type="GO" id="GO:0016301">
    <property type="term" value="F:kinase activity"/>
    <property type="evidence" value="ECO:0007669"/>
    <property type="project" value="UniProtKB-KW"/>
</dbReference>
<accession>A0A8E3B344</accession>
<dbReference type="InterPro" id="IPR029056">
    <property type="entry name" value="Ribokinase-like"/>
</dbReference>
<dbReference type="InterPro" id="IPR011611">
    <property type="entry name" value="PfkB_dom"/>
</dbReference>
<comment type="caution">
    <text evidence="4">The sequence shown here is derived from an EMBL/GenBank/DDBJ whole genome shotgun (WGS) entry which is preliminary data.</text>
</comment>
<dbReference type="Gene3D" id="3.40.1190.20">
    <property type="match status" value="1"/>
</dbReference>
<dbReference type="PANTHER" id="PTHR10584">
    <property type="entry name" value="SUGAR KINASE"/>
    <property type="match status" value="1"/>
</dbReference>
<evidence type="ECO:0000256" key="2">
    <source>
        <dbReference type="ARBA" id="ARBA00022777"/>
    </source>
</evidence>
<dbReference type="PANTHER" id="PTHR10584:SF166">
    <property type="entry name" value="RIBOKINASE"/>
    <property type="match status" value="1"/>
</dbReference>
<keyword evidence="2 4" id="KW-0418">Kinase</keyword>
<evidence type="ECO:0000256" key="1">
    <source>
        <dbReference type="ARBA" id="ARBA00022679"/>
    </source>
</evidence>
<dbReference type="PROSITE" id="PS00584">
    <property type="entry name" value="PFKB_KINASES_2"/>
    <property type="match status" value="1"/>
</dbReference>
<gene>
    <name evidence="4" type="ORF">C8D77_11042</name>
</gene>
<dbReference type="RefSeq" id="WP_109669921.1">
    <property type="nucleotide sequence ID" value="NZ_QGGH01000010.1"/>
</dbReference>
<dbReference type="Pfam" id="PF00294">
    <property type="entry name" value="PfkB"/>
    <property type="match status" value="1"/>
</dbReference>
<reference evidence="4 5" key="1">
    <citation type="submission" date="2018-05" db="EMBL/GenBank/DDBJ databases">
        <title>Genomic Encyclopedia of Type Strains, Phase IV (KMG-IV): sequencing the most valuable type-strain genomes for metagenomic binning, comparative biology and taxonomic classification.</title>
        <authorList>
            <person name="Goeker M."/>
        </authorList>
    </citation>
    <scope>NUCLEOTIDE SEQUENCE [LARGE SCALE GENOMIC DNA]</scope>
    <source>
        <strain evidence="4 5">DSM 2626</strain>
    </source>
</reference>
<evidence type="ECO:0000313" key="5">
    <source>
        <dbReference type="Proteomes" id="UP000245631"/>
    </source>
</evidence>
<proteinExistence type="predicted"/>
<name>A0A8E3B344_RHILI</name>
<dbReference type="InterPro" id="IPR002173">
    <property type="entry name" value="Carboh/pur_kinase_PfkB_CS"/>
</dbReference>
<evidence type="ECO:0000259" key="3">
    <source>
        <dbReference type="Pfam" id="PF00294"/>
    </source>
</evidence>
<evidence type="ECO:0000313" key="4">
    <source>
        <dbReference type="EMBL" id="PWJ88575.1"/>
    </source>
</evidence>
<dbReference type="GeneID" id="61054656"/>
<keyword evidence="1" id="KW-0808">Transferase</keyword>